<accession>A0A3M8B7R2</accession>
<name>A0A3M8B7R2_9BACL</name>
<protein>
    <submittedName>
        <fullName evidence="1">Uncharacterized protein</fullName>
    </submittedName>
</protein>
<evidence type="ECO:0000313" key="1">
    <source>
        <dbReference type="EMBL" id="RNB59491.1"/>
    </source>
</evidence>
<dbReference type="RefSeq" id="WP_122903658.1">
    <property type="nucleotide sequence ID" value="NZ_RHHS01000013.1"/>
</dbReference>
<evidence type="ECO:0000313" key="2">
    <source>
        <dbReference type="Proteomes" id="UP000268829"/>
    </source>
</evidence>
<dbReference type="AlphaFoldDB" id="A0A3M8B7R2"/>
<comment type="caution">
    <text evidence="1">The sequence shown here is derived from an EMBL/GenBank/DDBJ whole genome shotgun (WGS) entry which is preliminary data.</text>
</comment>
<sequence length="97" mass="11312">MEIVPAGVASCLYTGISERIKFVILCMDMHERNASPTTPELLKRDIKNIEEAMDFYAKHCVLSFAYLEEKFEPVKERYNGFMRENFPEWIEENGTKA</sequence>
<keyword evidence="2" id="KW-1185">Reference proteome</keyword>
<gene>
    <name evidence="1" type="ORF">EDM57_04945</name>
</gene>
<proteinExistence type="predicted"/>
<dbReference type="OrthoDB" id="2476687at2"/>
<dbReference type="Proteomes" id="UP000268829">
    <property type="component" value="Unassembled WGS sequence"/>
</dbReference>
<dbReference type="EMBL" id="RHHS01000013">
    <property type="protein sequence ID" value="RNB59491.1"/>
    <property type="molecule type" value="Genomic_DNA"/>
</dbReference>
<reference evidence="1 2" key="1">
    <citation type="submission" date="2018-10" db="EMBL/GenBank/DDBJ databases">
        <title>Phylogenomics of Brevibacillus.</title>
        <authorList>
            <person name="Dunlap C."/>
        </authorList>
    </citation>
    <scope>NUCLEOTIDE SEQUENCE [LARGE SCALE GENOMIC DNA]</scope>
    <source>
        <strain evidence="1 2">DSM 100115</strain>
    </source>
</reference>
<organism evidence="1 2">
    <name type="scientific">Brevibacillus gelatini</name>
    <dbReference type="NCBI Taxonomy" id="1655277"/>
    <lineage>
        <taxon>Bacteria</taxon>
        <taxon>Bacillati</taxon>
        <taxon>Bacillota</taxon>
        <taxon>Bacilli</taxon>
        <taxon>Bacillales</taxon>
        <taxon>Paenibacillaceae</taxon>
        <taxon>Brevibacillus</taxon>
    </lineage>
</organism>